<keyword evidence="2" id="KW-1185">Reference proteome</keyword>
<dbReference type="EMBL" id="KK583195">
    <property type="protein sequence ID" value="KDO32473.1"/>
    <property type="molecule type" value="Genomic_DNA"/>
</dbReference>
<sequence>MEGTFSWCFEAECYLMVYLATHDAQGTETLRTEIAEHLEKAQTTSTASLKSIENSLRAIMDAIGRLDAFRAAIDKNFVVRSQDSRAQRNKVIRKLDAAESCFEATKEALERARDVLKCDARQVDAIQVGAPVVHTFIRLNNRDKPQLKEQIDKLAKGTIHQPSAEVFEMFDPLLLLKSGRETVFFSDLGAKASHLIDDFQAFLAGFE</sequence>
<evidence type="ECO:0000313" key="2">
    <source>
        <dbReference type="Proteomes" id="UP000030745"/>
    </source>
</evidence>
<dbReference type="OrthoDB" id="123181at2759"/>
<dbReference type="Gene3D" id="1.20.1170.10">
    <property type="match status" value="1"/>
</dbReference>
<proteinExistence type="predicted"/>
<name>A0A067CPM8_SAPPC</name>
<reference evidence="1 2" key="1">
    <citation type="journal article" date="2013" name="PLoS Genet.">
        <title>Distinctive expansion of potential virulence genes in the genome of the oomycete fish pathogen Saprolegnia parasitica.</title>
        <authorList>
            <person name="Jiang R.H."/>
            <person name="de Bruijn I."/>
            <person name="Haas B.J."/>
            <person name="Belmonte R."/>
            <person name="Lobach L."/>
            <person name="Christie J."/>
            <person name="van den Ackerveken G."/>
            <person name="Bottin A."/>
            <person name="Bulone V."/>
            <person name="Diaz-Moreno S.M."/>
            <person name="Dumas B."/>
            <person name="Fan L."/>
            <person name="Gaulin E."/>
            <person name="Govers F."/>
            <person name="Grenville-Briggs L.J."/>
            <person name="Horner N.R."/>
            <person name="Levin J.Z."/>
            <person name="Mammella M."/>
            <person name="Meijer H.J."/>
            <person name="Morris P."/>
            <person name="Nusbaum C."/>
            <person name="Oome S."/>
            <person name="Phillips A.J."/>
            <person name="van Rooyen D."/>
            <person name="Rzeszutek E."/>
            <person name="Saraiva M."/>
            <person name="Secombes C.J."/>
            <person name="Seidl M.F."/>
            <person name="Snel B."/>
            <person name="Stassen J.H."/>
            <person name="Sykes S."/>
            <person name="Tripathy S."/>
            <person name="van den Berg H."/>
            <person name="Vega-Arreguin J.C."/>
            <person name="Wawra S."/>
            <person name="Young S.K."/>
            <person name="Zeng Q."/>
            <person name="Dieguez-Uribeondo J."/>
            <person name="Russ C."/>
            <person name="Tyler B.M."/>
            <person name="van West P."/>
        </authorList>
    </citation>
    <scope>NUCLEOTIDE SEQUENCE [LARGE SCALE GENOMIC DNA]</scope>
    <source>
        <strain evidence="1 2">CBS 223.65</strain>
    </source>
</reference>
<dbReference type="RefSeq" id="XP_012196924.1">
    <property type="nucleotide sequence ID" value="XM_012341534.1"/>
</dbReference>
<protein>
    <submittedName>
        <fullName evidence="1">Uncharacterized protein</fullName>
    </submittedName>
</protein>
<gene>
    <name evidence="1" type="ORF">SPRG_02950</name>
</gene>
<evidence type="ECO:0000313" key="1">
    <source>
        <dbReference type="EMBL" id="KDO32473.1"/>
    </source>
</evidence>
<dbReference type="GeneID" id="24125486"/>
<dbReference type="Proteomes" id="UP000030745">
    <property type="component" value="Unassembled WGS sequence"/>
</dbReference>
<organism evidence="1 2">
    <name type="scientific">Saprolegnia parasitica (strain CBS 223.65)</name>
    <dbReference type="NCBI Taxonomy" id="695850"/>
    <lineage>
        <taxon>Eukaryota</taxon>
        <taxon>Sar</taxon>
        <taxon>Stramenopiles</taxon>
        <taxon>Oomycota</taxon>
        <taxon>Saprolegniomycetes</taxon>
        <taxon>Saprolegniales</taxon>
        <taxon>Saprolegniaceae</taxon>
        <taxon>Saprolegnia</taxon>
    </lineage>
</organism>
<dbReference type="VEuPathDB" id="FungiDB:SPRG_02950"/>
<accession>A0A067CPM8</accession>
<dbReference type="AlphaFoldDB" id="A0A067CPM8"/>
<dbReference type="KEGG" id="spar:SPRG_02950"/>